<evidence type="ECO:0000256" key="1">
    <source>
        <dbReference type="ARBA" id="ARBA00004141"/>
    </source>
</evidence>
<dbReference type="GO" id="GO:0009242">
    <property type="term" value="P:colanic acid biosynthetic process"/>
    <property type="evidence" value="ECO:0007669"/>
    <property type="project" value="TreeGrafter"/>
</dbReference>
<dbReference type="Gene3D" id="3.40.50.720">
    <property type="entry name" value="NAD(P)-binding Rossmann-like Domain"/>
    <property type="match status" value="1"/>
</dbReference>
<comment type="subcellular location">
    <subcellularLocation>
        <location evidence="1">Membrane</location>
        <topology evidence="1">Multi-pass membrane protein</topology>
    </subcellularLocation>
</comment>
<dbReference type="Pfam" id="PF02397">
    <property type="entry name" value="Bac_transf"/>
    <property type="match status" value="1"/>
</dbReference>
<evidence type="ECO:0000256" key="5">
    <source>
        <dbReference type="ARBA" id="ARBA00022989"/>
    </source>
</evidence>
<feature type="domain" description="Bacterial sugar transferase" evidence="8">
    <location>
        <begin position="283"/>
        <end position="465"/>
    </location>
</feature>
<evidence type="ECO:0000256" key="7">
    <source>
        <dbReference type="SAM" id="Phobius"/>
    </source>
</evidence>
<organism evidence="9 10">
    <name type="scientific">Fluviispira multicolorata</name>
    <dbReference type="NCBI Taxonomy" id="2654512"/>
    <lineage>
        <taxon>Bacteria</taxon>
        <taxon>Pseudomonadati</taxon>
        <taxon>Bdellovibrionota</taxon>
        <taxon>Oligoflexia</taxon>
        <taxon>Silvanigrellales</taxon>
        <taxon>Silvanigrellaceae</taxon>
        <taxon>Fluviispira</taxon>
    </lineage>
</organism>
<accession>A0A833N5E6</accession>
<evidence type="ECO:0000256" key="3">
    <source>
        <dbReference type="ARBA" id="ARBA00022679"/>
    </source>
</evidence>
<dbReference type="NCBIfam" id="TIGR03025">
    <property type="entry name" value="EPS_sugtrans"/>
    <property type="match status" value="1"/>
</dbReference>
<evidence type="ECO:0000313" key="9">
    <source>
        <dbReference type="EMBL" id="KAB8030667.1"/>
    </source>
</evidence>
<comment type="similarity">
    <text evidence="2">Belongs to the bacterial sugar transferase family.</text>
</comment>
<dbReference type="PANTHER" id="PTHR30576:SF21">
    <property type="entry name" value="UDP-GLUCOSE:UNDECAPRENYL-PHOSPHATE GLUCOSE-1-PHOSPHATE TRANSFERASE"/>
    <property type="match status" value="1"/>
</dbReference>
<keyword evidence="6 7" id="KW-0472">Membrane</keyword>
<dbReference type="EMBL" id="WFLN01000006">
    <property type="protein sequence ID" value="KAB8030667.1"/>
    <property type="molecule type" value="Genomic_DNA"/>
</dbReference>
<name>A0A833N5E6_9BACT</name>
<dbReference type="InterPro" id="IPR017475">
    <property type="entry name" value="EPS_sugar_tfrase"/>
</dbReference>
<feature type="transmembrane region" description="Helical" evidence="7">
    <location>
        <begin position="82"/>
        <end position="104"/>
    </location>
</feature>
<gene>
    <name evidence="9" type="ORF">GCL57_06745</name>
</gene>
<dbReference type="InterPro" id="IPR003362">
    <property type="entry name" value="Bact_transf"/>
</dbReference>
<keyword evidence="10" id="KW-1185">Reference proteome</keyword>
<dbReference type="Pfam" id="PF13727">
    <property type="entry name" value="CoA_binding_3"/>
    <property type="match status" value="1"/>
</dbReference>
<dbReference type="NCBIfam" id="TIGR03023">
    <property type="entry name" value="WcaJ_sugtrans"/>
    <property type="match status" value="1"/>
</dbReference>
<dbReference type="RefSeq" id="WP_152212595.1">
    <property type="nucleotide sequence ID" value="NZ_WFLN01000006.1"/>
</dbReference>
<dbReference type="PANTHER" id="PTHR30576">
    <property type="entry name" value="COLANIC BIOSYNTHESIS UDP-GLUCOSE LIPID CARRIER TRANSFERASE"/>
    <property type="match status" value="1"/>
</dbReference>
<proteinExistence type="inferred from homology"/>
<dbReference type="Proteomes" id="UP000442694">
    <property type="component" value="Unassembled WGS sequence"/>
</dbReference>
<dbReference type="GO" id="GO:0089702">
    <property type="term" value="F:undecaprenyl-phosphate glucose phosphotransferase activity"/>
    <property type="evidence" value="ECO:0007669"/>
    <property type="project" value="UniProtKB-EC"/>
</dbReference>
<reference evidence="9 10" key="1">
    <citation type="submission" date="2019-10" db="EMBL/GenBank/DDBJ databases">
        <title>New genus of Silvanigrellaceae.</title>
        <authorList>
            <person name="Pitt A."/>
            <person name="Hahn M.W."/>
        </authorList>
    </citation>
    <scope>NUCLEOTIDE SEQUENCE [LARGE SCALE GENOMIC DNA]</scope>
    <source>
        <strain evidence="9 10">33A1-SZDP</strain>
    </source>
</reference>
<dbReference type="EC" id="2.7.8.31" evidence="9"/>
<feature type="transmembrane region" description="Helical" evidence="7">
    <location>
        <begin position="12"/>
        <end position="37"/>
    </location>
</feature>
<dbReference type="GO" id="GO:0016020">
    <property type="term" value="C:membrane"/>
    <property type="evidence" value="ECO:0007669"/>
    <property type="project" value="UniProtKB-SubCell"/>
</dbReference>
<evidence type="ECO:0000313" key="10">
    <source>
        <dbReference type="Proteomes" id="UP000442694"/>
    </source>
</evidence>
<evidence type="ECO:0000259" key="8">
    <source>
        <dbReference type="Pfam" id="PF02397"/>
    </source>
</evidence>
<keyword evidence="5 7" id="KW-1133">Transmembrane helix</keyword>
<protein>
    <submittedName>
        <fullName evidence="9">Undecaprenyl-phosphate glucose phosphotransferase</fullName>
        <ecNumber evidence="9">2.7.8.31</ecNumber>
    </submittedName>
</protein>
<evidence type="ECO:0000256" key="4">
    <source>
        <dbReference type="ARBA" id="ARBA00022692"/>
    </source>
</evidence>
<evidence type="ECO:0000256" key="6">
    <source>
        <dbReference type="ARBA" id="ARBA00023136"/>
    </source>
</evidence>
<keyword evidence="3 9" id="KW-0808">Transferase</keyword>
<comment type="caution">
    <text evidence="9">The sequence shown here is derived from an EMBL/GenBank/DDBJ whole genome shotgun (WGS) entry which is preliminary data.</text>
</comment>
<dbReference type="InterPro" id="IPR017473">
    <property type="entry name" value="Undecaprenyl-P_gluc_Ptfrase"/>
</dbReference>
<feature type="transmembrane region" description="Helical" evidence="7">
    <location>
        <begin position="49"/>
        <end position="70"/>
    </location>
</feature>
<sequence length="473" mass="54556">MYGNILKQNHNSFFLALICSDIILLIIAEFISQYLIFNNFISNHQLFKSVMSSAIFLFPIFSHVGVYTPFRASNYRIIINKLILSFILFFSLFSFAIYLINHGIFYEKVYFLTVFTIVVFILILMSRLIIMFFLRVIRMRGFNTRAIAIVGTGKLAKSIQTQLSDYLWTGYRISAFIDVSEKLKDCAKPTSFIHGIPIYLEAKNLSKWISDKKIEEIWFALPKGDELKIKEMLWELRHKPIPKRYIPEVVSVSSLSPQLGEEGGMFILDIENSKMNGSSVLIKNCVDKILAFIILIFISPILILISIAVKITSDGPVFFKQKRYGIFGNIITVYKFRTMKVHNDKAILKQAQKNDTRLTLIGGFLRRTSLDELPQFVNVLQGRMSIVGPRPHAISHNEYYKDLVNLYMQRHLIKPGITGLAQVNGSRGETDTVEKMQTRVNFDIQYIQSWSVFLDFKIIFLTIFKGFINKNAY</sequence>
<dbReference type="AlphaFoldDB" id="A0A833N5E6"/>
<feature type="transmembrane region" description="Helical" evidence="7">
    <location>
        <begin position="110"/>
        <end position="134"/>
    </location>
</feature>
<feature type="transmembrane region" description="Helical" evidence="7">
    <location>
        <begin position="289"/>
        <end position="309"/>
    </location>
</feature>
<evidence type="ECO:0000256" key="2">
    <source>
        <dbReference type="ARBA" id="ARBA00006464"/>
    </source>
</evidence>
<keyword evidence="4 7" id="KW-0812">Transmembrane</keyword>